<keyword evidence="3" id="KW-1185">Reference proteome</keyword>
<reference evidence="2 3" key="1">
    <citation type="journal article" date="2018" name="Mycol. Prog.">
        <title>Coniella lustricola, a new species from submerged detritus.</title>
        <authorList>
            <person name="Raudabaugh D.B."/>
            <person name="Iturriaga T."/>
            <person name="Carver A."/>
            <person name="Mondo S."/>
            <person name="Pangilinan J."/>
            <person name="Lipzen A."/>
            <person name="He G."/>
            <person name="Amirebrahimi M."/>
            <person name="Grigoriev I.V."/>
            <person name="Miller A.N."/>
        </authorList>
    </citation>
    <scope>NUCLEOTIDE SEQUENCE [LARGE SCALE GENOMIC DNA]</scope>
    <source>
        <strain evidence="2 3">B22-T-1</strain>
    </source>
</reference>
<dbReference type="AlphaFoldDB" id="A0A2T3A0W8"/>
<gene>
    <name evidence="2" type="ORF">BD289DRAFT_440269</name>
</gene>
<evidence type="ECO:0000313" key="2">
    <source>
        <dbReference type="EMBL" id="PSR80779.1"/>
    </source>
</evidence>
<name>A0A2T3A0W8_9PEZI</name>
<accession>A0A2T3A0W8</accession>
<dbReference type="EMBL" id="KZ678521">
    <property type="protein sequence ID" value="PSR80779.1"/>
    <property type="molecule type" value="Genomic_DNA"/>
</dbReference>
<sequence length="153" mass="17168">MLGPQPGTRHTRQEPQGPGLDIKPDYSSSVRYHRSCWSRLSARIDPSLSFALALFGGCCMDITFQKSDILVCLVSSIQQHVCVVPGSQGLISCLSMFSSLPNVGVCKRCWQRKVQRQQARSSKKMGRYFLDLHTRMMAGPNSTRIARMYPSKQ</sequence>
<feature type="region of interest" description="Disordered" evidence="1">
    <location>
        <begin position="1"/>
        <end position="26"/>
    </location>
</feature>
<evidence type="ECO:0000313" key="3">
    <source>
        <dbReference type="Proteomes" id="UP000241462"/>
    </source>
</evidence>
<protein>
    <submittedName>
        <fullName evidence="2">Uncharacterized protein</fullName>
    </submittedName>
</protein>
<dbReference type="InParanoid" id="A0A2T3A0W8"/>
<proteinExistence type="predicted"/>
<dbReference type="Proteomes" id="UP000241462">
    <property type="component" value="Unassembled WGS sequence"/>
</dbReference>
<evidence type="ECO:0000256" key="1">
    <source>
        <dbReference type="SAM" id="MobiDB-lite"/>
    </source>
</evidence>
<organism evidence="2 3">
    <name type="scientific">Coniella lustricola</name>
    <dbReference type="NCBI Taxonomy" id="2025994"/>
    <lineage>
        <taxon>Eukaryota</taxon>
        <taxon>Fungi</taxon>
        <taxon>Dikarya</taxon>
        <taxon>Ascomycota</taxon>
        <taxon>Pezizomycotina</taxon>
        <taxon>Sordariomycetes</taxon>
        <taxon>Sordariomycetidae</taxon>
        <taxon>Diaporthales</taxon>
        <taxon>Schizoparmaceae</taxon>
        <taxon>Coniella</taxon>
    </lineage>
</organism>